<keyword evidence="2" id="KW-1185">Reference proteome</keyword>
<organism evidence="1 2">
    <name type="scientific">Legionella lansingensis</name>
    <dbReference type="NCBI Taxonomy" id="45067"/>
    <lineage>
        <taxon>Bacteria</taxon>
        <taxon>Pseudomonadati</taxon>
        <taxon>Pseudomonadota</taxon>
        <taxon>Gammaproteobacteria</taxon>
        <taxon>Legionellales</taxon>
        <taxon>Legionellaceae</taxon>
        <taxon>Legionella</taxon>
    </lineage>
</organism>
<dbReference type="AlphaFoldDB" id="A0A0W0VME9"/>
<dbReference type="eggNOG" id="ENOG5031E8D">
    <property type="taxonomic scope" value="Bacteria"/>
</dbReference>
<gene>
    <name evidence="1" type="ORF">Llan_1712</name>
</gene>
<proteinExistence type="predicted"/>
<evidence type="ECO:0000313" key="2">
    <source>
        <dbReference type="Proteomes" id="UP000054869"/>
    </source>
</evidence>
<name>A0A0W0VME9_9GAMM</name>
<evidence type="ECO:0000313" key="1">
    <source>
        <dbReference type="EMBL" id="KTD20982.1"/>
    </source>
</evidence>
<sequence>MIKNLKLKFVLAMFRFYIFLGVALMTGVSFAKPCTITHRSCLKLKNQHSQLVRINCNGLNELFSAGHSEGSTQLDLGYGDGLGAPEPRSINCKLDYSGERPKQNFSFYNPYWGSVIEFNLISEKKLEVHITDGWSSKATHYTFAW</sequence>
<dbReference type="PATRIC" id="fig|45067.4.peg.1797"/>
<dbReference type="EMBL" id="LNYI01000033">
    <property type="protein sequence ID" value="KTD20982.1"/>
    <property type="molecule type" value="Genomic_DNA"/>
</dbReference>
<dbReference type="Proteomes" id="UP000054869">
    <property type="component" value="Unassembled WGS sequence"/>
</dbReference>
<comment type="caution">
    <text evidence="1">The sequence shown here is derived from an EMBL/GenBank/DDBJ whole genome shotgun (WGS) entry which is preliminary data.</text>
</comment>
<reference evidence="1 2" key="1">
    <citation type="submission" date="2015-11" db="EMBL/GenBank/DDBJ databases">
        <title>Genomic analysis of 38 Legionella species identifies large and diverse effector repertoires.</title>
        <authorList>
            <person name="Burstein D."/>
            <person name="Amaro F."/>
            <person name="Zusman T."/>
            <person name="Lifshitz Z."/>
            <person name="Cohen O."/>
            <person name="Gilbert J.A."/>
            <person name="Pupko T."/>
            <person name="Shuman H.A."/>
            <person name="Segal G."/>
        </authorList>
    </citation>
    <scope>NUCLEOTIDE SEQUENCE [LARGE SCALE GENOMIC DNA]</scope>
    <source>
        <strain evidence="1 2">ATCC 49751</strain>
    </source>
</reference>
<protein>
    <submittedName>
        <fullName evidence="1">Uncharacterized protein</fullName>
    </submittedName>
</protein>
<accession>A0A0W0VME9</accession>